<reference evidence="4 5" key="1">
    <citation type="submission" date="2019-03" db="EMBL/GenBank/DDBJ databases">
        <title>Rhodosporidium diobovatum UCD-FST 08-225 genome sequencing, assembly, and annotation.</title>
        <authorList>
            <person name="Fakankun I.U."/>
            <person name="Fristensky B."/>
            <person name="Levin D.B."/>
        </authorList>
    </citation>
    <scope>NUCLEOTIDE SEQUENCE [LARGE SCALE GENOMIC DNA]</scope>
    <source>
        <strain evidence="4 5">UCD-FST 08-225</strain>
    </source>
</reference>
<evidence type="ECO:0000313" key="5">
    <source>
        <dbReference type="Proteomes" id="UP000311382"/>
    </source>
</evidence>
<keyword evidence="1 3" id="KW-0732">Signal</keyword>
<dbReference type="EMBL" id="SOZI01000180">
    <property type="protein sequence ID" value="TNY17728.1"/>
    <property type="molecule type" value="Genomic_DNA"/>
</dbReference>
<dbReference type="STRING" id="5288.A0A5C5FLP7"/>
<evidence type="ECO:0000256" key="3">
    <source>
        <dbReference type="SAM" id="SignalP"/>
    </source>
</evidence>
<evidence type="ECO:0008006" key="6">
    <source>
        <dbReference type="Google" id="ProtNLM"/>
    </source>
</evidence>
<feature type="compositionally biased region" description="Low complexity" evidence="2">
    <location>
        <begin position="259"/>
        <end position="300"/>
    </location>
</feature>
<organism evidence="4 5">
    <name type="scientific">Rhodotorula diobovata</name>
    <dbReference type="NCBI Taxonomy" id="5288"/>
    <lineage>
        <taxon>Eukaryota</taxon>
        <taxon>Fungi</taxon>
        <taxon>Dikarya</taxon>
        <taxon>Basidiomycota</taxon>
        <taxon>Pucciniomycotina</taxon>
        <taxon>Microbotryomycetes</taxon>
        <taxon>Sporidiobolales</taxon>
        <taxon>Sporidiobolaceae</taxon>
        <taxon>Rhodotorula</taxon>
    </lineage>
</organism>
<name>A0A5C5FLP7_9BASI</name>
<feature type="compositionally biased region" description="Basic residues" evidence="2">
    <location>
        <begin position="68"/>
        <end position="77"/>
    </location>
</feature>
<feature type="compositionally biased region" description="Low complexity" evidence="2">
    <location>
        <begin position="224"/>
        <end position="238"/>
    </location>
</feature>
<dbReference type="Gene3D" id="2.40.40.10">
    <property type="entry name" value="RlpA-like domain"/>
    <property type="match status" value="1"/>
</dbReference>
<dbReference type="Proteomes" id="UP000311382">
    <property type="component" value="Unassembled WGS sequence"/>
</dbReference>
<dbReference type="PANTHER" id="PTHR31836">
    <property type="match status" value="1"/>
</dbReference>
<feature type="chain" id="PRO_5023093905" description="RlpA-like double-psi beta-barrel-protein domain-containing protein-containing protein" evidence="3">
    <location>
        <begin position="22"/>
        <end position="502"/>
    </location>
</feature>
<feature type="signal peptide" evidence="3">
    <location>
        <begin position="1"/>
        <end position="21"/>
    </location>
</feature>
<protein>
    <recommendedName>
        <fullName evidence="6">RlpA-like double-psi beta-barrel-protein domain-containing protein-containing protein</fullName>
    </recommendedName>
</protein>
<dbReference type="OrthoDB" id="623670at2759"/>
<feature type="region of interest" description="Disordered" evidence="2">
    <location>
        <begin position="224"/>
        <end position="300"/>
    </location>
</feature>
<comment type="caution">
    <text evidence="4">The sequence shown here is derived from an EMBL/GenBank/DDBJ whole genome shotgun (WGS) entry which is preliminary data.</text>
</comment>
<dbReference type="PANTHER" id="PTHR31836:SF28">
    <property type="entry name" value="SRCR DOMAIN-CONTAINING PROTEIN-RELATED"/>
    <property type="match status" value="1"/>
</dbReference>
<feature type="region of interest" description="Disordered" evidence="2">
    <location>
        <begin position="58"/>
        <end position="88"/>
    </location>
</feature>
<evidence type="ECO:0000256" key="2">
    <source>
        <dbReference type="SAM" id="MobiDB-lite"/>
    </source>
</evidence>
<evidence type="ECO:0000256" key="1">
    <source>
        <dbReference type="ARBA" id="ARBA00022729"/>
    </source>
</evidence>
<evidence type="ECO:0000313" key="4">
    <source>
        <dbReference type="EMBL" id="TNY17728.1"/>
    </source>
</evidence>
<dbReference type="SUPFAM" id="SSF50685">
    <property type="entry name" value="Barwin-like endoglucanases"/>
    <property type="match status" value="1"/>
</dbReference>
<gene>
    <name evidence="4" type="ORF">DMC30DRAFT_419512</name>
</gene>
<accession>A0A5C5FLP7</accession>
<dbReference type="AlphaFoldDB" id="A0A5C5FLP7"/>
<dbReference type="InterPro" id="IPR036908">
    <property type="entry name" value="RlpA-like_sf"/>
</dbReference>
<proteinExistence type="predicted"/>
<dbReference type="CDD" id="cd22191">
    <property type="entry name" value="DPBB_RlpA_EXP_N-like"/>
    <property type="match status" value="2"/>
</dbReference>
<dbReference type="InterPro" id="IPR051477">
    <property type="entry name" value="Expansin_CellWall"/>
</dbReference>
<sequence>MRTSITLAALGASALAPAALALSYSTGHLNPALAKPHHQALAERAAGVNAAAAALDKRSEERNASVAKRGRMERKVRRSDSSSSSGDAKSTVYESVAIYWASTGWTNTCGKATSDDAMIIGLPLAVYPDVSAASPLCGTSVTVTAKSTGKQITASVIGASNRDDYTTFSRGAYLALGGDLDVGMLDIEFSLGDETAAEVVQSASASKASVSSVSSSSSSKAAASSSAAPVVAASSSNVEADEENDTESTSQASPIARVASSSASPAQTTTAAPTTSARPTTTQQPTTATTTTTSAWDSDSYYSSSSAAAAAAKSKADAEWAASSSSSAEAYQLWASSSSAAAASKASADAAWASSSSAAAAAAASSSKAAADAAWASSSSAAAAAKETQSSSNSGSSSSGGSGKVYSGGIATFFYQNGNCGQVNSDSTLLVALPTNTYAGGSHCGKYVSITRTATGQSIKALVADSCPTCNNDSCLDLSWGAFSALGGTESMGVFDITWQFV</sequence>
<keyword evidence="5" id="KW-1185">Reference proteome</keyword>